<organism evidence="1 2">
    <name type="scientific">Pararge aegeria aegeria</name>
    <dbReference type="NCBI Taxonomy" id="348720"/>
    <lineage>
        <taxon>Eukaryota</taxon>
        <taxon>Metazoa</taxon>
        <taxon>Ecdysozoa</taxon>
        <taxon>Arthropoda</taxon>
        <taxon>Hexapoda</taxon>
        <taxon>Insecta</taxon>
        <taxon>Pterygota</taxon>
        <taxon>Neoptera</taxon>
        <taxon>Endopterygota</taxon>
        <taxon>Lepidoptera</taxon>
        <taxon>Glossata</taxon>
        <taxon>Ditrysia</taxon>
        <taxon>Papilionoidea</taxon>
        <taxon>Nymphalidae</taxon>
        <taxon>Satyrinae</taxon>
        <taxon>Satyrini</taxon>
        <taxon>Parargina</taxon>
        <taxon>Pararge</taxon>
    </lineage>
</organism>
<protein>
    <submittedName>
        <fullName evidence="1">Jg15933 protein</fullName>
    </submittedName>
</protein>
<name>A0A8S4R213_9NEOP</name>
<evidence type="ECO:0000313" key="1">
    <source>
        <dbReference type="EMBL" id="CAH2229891.1"/>
    </source>
</evidence>
<reference evidence="1" key="1">
    <citation type="submission" date="2022-03" db="EMBL/GenBank/DDBJ databases">
        <authorList>
            <person name="Lindestad O."/>
        </authorList>
    </citation>
    <scope>NUCLEOTIDE SEQUENCE</scope>
</reference>
<gene>
    <name evidence="1" type="primary">jg15933</name>
    <name evidence="1" type="ORF">PAEG_LOCUS9177</name>
</gene>
<evidence type="ECO:0000313" key="2">
    <source>
        <dbReference type="Proteomes" id="UP000838756"/>
    </source>
</evidence>
<keyword evidence="2" id="KW-1185">Reference proteome</keyword>
<sequence>MNYIGSLTVFDHKTQEWQVFYGPSLALLDARGTRCISSGRLPTTPSDSWGSRANEENIMENSQACRFPHDVFLHR</sequence>
<dbReference type="AlphaFoldDB" id="A0A8S4R213"/>
<dbReference type="EMBL" id="CAKXAJ010024754">
    <property type="protein sequence ID" value="CAH2229891.1"/>
    <property type="molecule type" value="Genomic_DNA"/>
</dbReference>
<dbReference type="Proteomes" id="UP000838756">
    <property type="component" value="Unassembled WGS sequence"/>
</dbReference>
<proteinExistence type="predicted"/>
<accession>A0A8S4R213</accession>
<comment type="caution">
    <text evidence="1">The sequence shown here is derived from an EMBL/GenBank/DDBJ whole genome shotgun (WGS) entry which is preliminary data.</text>
</comment>